<feature type="binding site" description="in other chain" evidence="10">
    <location>
        <begin position="257"/>
        <end position="258"/>
    </location>
    <ligand>
        <name>ATP</name>
        <dbReference type="ChEBI" id="CHEBI:30616"/>
        <note>ligand shared between two neighboring subunits</note>
    </ligand>
</feature>
<feature type="binding site" evidence="10">
    <location>
        <position position="251"/>
    </location>
    <ligand>
        <name>ATP</name>
        <dbReference type="ChEBI" id="CHEBI:30616"/>
        <note>ligand shared between two neighboring subunits</note>
    </ligand>
</feature>
<evidence type="ECO:0000256" key="2">
    <source>
        <dbReference type="ARBA" id="ARBA00009685"/>
    </source>
</evidence>
<dbReference type="Pfam" id="PF00438">
    <property type="entry name" value="S-AdoMet_synt_N"/>
    <property type="match status" value="1"/>
</dbReference>
<feature type="binding site" description="in other chain" evidence="10">
    <location>
        <position position="57"/>
    </location>
    <ligand>
        <name>L-methionine</name>
        <dbReference type="ChEBI" id="CHEBI:57844"/>
        <note>ligand shared between two neighboring subunits</note>
    </ligand>
</feature>
<evidence type="ECO:0000256" key="1">
    <source>
        <dbReference type="ARBA" id="ARBA00005224"/>
    </source>
</evidence>
<comment type="subcellular location">
    <subcellularLocation>
        <location evidence="10 11">Cytoplasm</location>
    </subcellularLocation>
</comment>
<feature type="binding site" description="in other chain" evidence="10">
    <location>
        <begin position="175"/>
        <end position="177"/>
    </location>
    <ligand>
        <name>ATP</name>
        <dbReference type="ChEBI" id="CHEBI:30616"/>
        <note>ligand shared between two neighboring subunits</note>
    </ligand>
</feature>
<organism evidence="16 17">
    <name type="scientific">Streptococcus urinalis 2285-97</name>
    <dbReference type="NCBI Taxonomy" id="764291"/>
    <lineage>
        <taxon>Bacteria</taxon>
        <taxon>Bacillati</taxon>
        <taxon>Bacillota</taxon>
        <taxon>Bacilli</taxon>
        <taxon>Lactobacillales</taxon>
        <taxon>Streptococcaceae</taxon>
        <taxon>Streptococcus</taxon>
    </lineage>
</organism>
<keyword evidence="5 10" id="KW-0479">Metal-binding</keyword>
<dbReference type="GO" id="GO:0004478">
    <property type="term" value="F:methionine adenosyltransferase activity"/>
    <property type="evidence" value="ECO:0007669"/>
    <property type="project" value="UniProtKB-UniRule"/>
</dbReference>
<evidence type="ECO:0000256" key="4">
    <source>
        <dbReference type="ARBA" id="ARBA00022679"/>
    </source>
</evidence>
<reference evidence="16 17" key="1">
    <citation type="journal article" date="2014" name="Int. J. Syst. Evol. Microbiol.">
        <title>Phylogenomics and the dynamic genome evolution of the genus Streptococcus.</title>
        <authorList>
            <consortium name="The Broad Institute Genome Sequencing Platform"/>
            <person name="Richards V.P."/>
            <person name="Palmer S.R."/>
            <person name="Pavinski Bitar P.D."/>
            <person name="Qin X."/>
            <person name="Weinstock G.M."/>
            <person name="Highlander S.K."/>
            <person name="Town C.D."/>
            <person name="Burne R.A."/>
            <person name="Stanhope M.J."/>
        </authorList>
    </citation>
    <scope>NUCLEOTIDE SEQUENCE [LARGE SCALE GENOMIC DNA]</scope>
    <source>
        <strain evidence="16 17">2285-97</strain>
    </source>
</reference>
<evidence type="ECO:0000256" key="6">
    <source>
        <dbReference type="ARBA" id="ARBA00022741"/>
    </source>
</evidence>
<evidence type="ECO:0000256" key="7">
    <source>
        <dbReference type="ARBA" id="ARBA00022840"/>
    </source>
</evidence>
<comment type="catalytic activity">
    <reaction evidence="10">
        <text>L-methionine + ATP + H2O = S-adenosyl-L-methionine + phosphate + diphosphate</text>
        <dbReference type="Rhea" id="RHEA:21080"/>
        <dbReference type="ChEBI" id="CHEBI:15377"/>
        <dbReference type="ChEBI" id="CHEBI:30616"/>
        <dbReference type="ChEBI" id="CHEBI:33019"/>
        <dbReference type="ChEBI" id="CHEBI:43474"/>
        <dbReference type="ChEBI" id="CHEBI:57844"/>
        <dbReference type="ChEBI" id="CHEBI:59789"/>
        <dbReference type="EC" id="2.5.1.6"/>
    </reaction>
</comment>
<feature type="binding site" evidence="10">
    <location>
        <position position="44"/>
    </location>
    <ligand>
        <name>K(+)</name>
        <dbReference type="ChEBI" id="CHEBI:29103"/>
    </ligand>
</feature>
<comment type="function">
    <text evidence="10">Catalyzes the formation of S-adenosylmethionine (AdoMet) from methionine and ATP. The overall synthetic reaction is composed of two sequential steps, AdoMet formation and the subsequent tripolyphosphate hydrolysis which occurs prior to release of AdoMet from the enzyme.</text>
</comment>
<dbReference type="NCBIfam" id="TIGR01034">
    <property type="entry name" value="metK"/>
    <property type="match status" value="1"/>
</dbReference>
<keyword evidence="6 10" id="KW-0547">Nucleotide-binding</keyword>
<name>G5KDN6_9STRE</name>
<dbReference type="Pfam" id="PF02773">
    <property type="entry name" value="S-AdoMet_synt_C"/>
    <property type="match status" value="1"/>
</dbReference>
<sequence length="398" mass="43909">MSERKLFTSESVSEGHPDKIADQISDAILDAILEQDPEAHVAAETCVYTGSVHVFGEISTTAYVDINRVVRDTIAEIGYTHSSYGFSADTVGVHPSLVEQSPDIAQGVNQALESREGSDEDELDKIGAGDQGLMFGFAVDETPELMPLPISLSHQLVKKLADLRKSNQLTYLRPDAKSQVTVEYDEDDQPKRVDTVVISTQHDPDVDYETLKKDIIEKVIKVVIPNHYIDHQTKFYINPTGRFVIGGPQGDSGLTGRKIIVDTYGGYARHGGGAFSGKDATKVDRSASYAARYIAKNIVAAELAKKVEVQLAYAIGVAQPVSVRIDTFGTSLLEEAELEKIVRRLFDLRPAGIIKMLDLKRPIYKQTAAYGHMGRTDIELPWEQLDKVSELREAFLDK</sequence>
<comment type="subunit">
    <text evidence="10">Homotetramer; dimer of dimers.</text>
</comment>
<evidence type="ECO:0000259" key="13">
    <source>
        <dbReference type="Pfam" id="PF00438"/>
    </source>
</evidence>
<dbReference type="PROSITE" id="PS00377">
    <property type="entry name" value="ADOMET_SYNTHASE_2"/>
    <property type="match status" value="1"/>
</dbReference>
<keyword evidence="10" id="KW-0963">Cytoplasm</keyword>
<dbReference type="STRING" id="764291.STRUR_0680"/>
<keyword evidence="8 10" id="KW-0460">Magnesium</keyword>
<keyword evidence="4 10" id="KW-0808">Transferase</keyword>
<evidence type="ECO:0000256" key="12">
    <source>
        <dbReference type="RuleBase" id="RU004462"/>
    </source>
</evidence>
<dbReference type="PIRSF" id="PIRSF000497">
    <property type="entry name" value="MAT"/>
    <property type="match status" value="1"/>
</dbReference>
<evidence type="ECO:0000256" key="10">
    <source>
        <dbReference type="HAMAP-Rule" id="MF_00086"/>
    </source>
</evidence>
<evidence type="ECO:0000259" key="14">
    <source>
        <dbReference type="Pfam" id="PF02772"/>
    </source>
</evidence>
<comment type="cofactor">
    <cofactor evidence="10">
        <name>Mg(2+)</name>
        <dbReference type="ChEBI" id="CHEBI:18420"/>
    </cofactor>
    <text evidence="10">Binds 2 divalent ions per subunit.</text>
</comment>
<dbReference type="CDD" id="cd18079">
    <property type="entry name" value="S-AdoMet_synt"/>
    <property type="match status" value="1"/>
</dbReference>
<feature type="binding site" description="in other chain" evidence="10">
    <location>
        <position position="282"/>
    </location>
    <ligand>
        <name>L-methionine</name>
        <dbReference type="ChEBI" id="CHEBI:57844"/>
        <note>ligand shared between two neighboring subunits</note>
    </ligand>
</feature>
<feature type="binding site" evidence="10">
    <location>
        <position position="278"/>
    </location>
    <ligand>
        <name>ATP</name>
        <dbReference type="ChEBI" id="CHEBI:30616"/>
        <note>ligand shared between two neighboring subunits</note>
    </ligand>
</feature>
<dbReference type="AlphaFoldDB" id="G5KDN6"/>
<evidence type="ECO:0000259" key="15">
    <source>
        <dbReference type="Pfam" id="PF02773"/>
    </source>
</evidence>
<dbReference type="InterPro" id="IPR022629">
    <property type="entry name" value="S-AdoMet_synt_central"/>
</dbReference>
<dbReference type="Gene3D" id="3.30.300.10">
    <property type="match status" value="3"/>
</dbReference>
<proteinExistence type="inferred from homology"/>
<accession>G5KDN6</accession>
<feature type="binding site" evidence="10">
    <location>
        <position position="251"/>
    </location>
    <ligand>
        <name>L-methionine</name>
        <dbReference type="ChEBI" id="CHEBI:57844"/>
        <note>ligand shared between two neighboring subunits</note>
    </ligand>
</feature>
<feature type="domain" description="S-adenosylmethionine synthetase central" evidence="14">
    <location>
        <begin position="125"/>
        <end position="243"/>
    </location>
</feature>
<comment type="cofactor">
    <cofactor evidence="10">
        <name>K(+)</name>
        <dbReference type="ChEBI" id="CHEBI:29103"/>
    </cofactor>
    <text evidence="10">Binds 1 potassium ion per subunit.</text>
</comment>
<dbReference type="PANTHER" id="PTHR11964">
    <property type="entry name" value="S-ADENOSYLMETHIONINE SYNTHETASE"/>
    <property type="match status" value="1"/>
</dbReference>
<feature type="binding site" description="in other chain" evidence="10">
    <location>
        <begin position="242"/>
        <end position="243"/>
    </location>
    <ligand>
        <name>ATP</name>
        <dbReference type="ChEBI" id="CHEBI:30616"/>
        <note>ligand shared between two neighboring subunits</note>
    </ligand>
</feature>
<dbReference type="InterPro" id="IPR022636">
    <property type="entry name" value="S-AdoMet_synthetase_sfam"/>
</dbReference>
<dbReference type="PROSITE" id="PS00376">
    <property type="entry name" value="ADOMET_SYNTHASE_1"/>
    <property type="match status" value="1"/>
</dbReference>
<feature type="binding site" evidence="10">
    <location>
        <position position="274"/>
    </location>
    <ligand>
        <name>ATP</name>
        <dbReference type="ChEBI" id="CHEBI:30616"/>
        <note>ligand shared between two neighboring subunits</note>
    </ligand>
</feature>
<dbReference type="eggNOG" id="COG0192">
    <property type="taxonomic scope" value="Bacteria"/>
</dbReference>
<dbReference type="InterPro" id="IPR022631">
    <property type="entry name" value="ADOMET_SYNTHASE_CS"/>
</dbReference>
<dbReference type="Pfam" id="PF02772">
    <property type="entry name" value="S-AdoMet_synt_M"/>
    <property type="match status" value="1"/>
</dbReference>
<dbReference type="InterPro" id="IPR022628">
    <property type="entry name" value="S-AdoMet_synt_N"/>
</dbReference>
<evidence type="ECO:0000256" key="11">
    <source>
        <dbReference type="RuleBase" id="RU000542"/>
    </source>
</evidence>
<keyword evidence="17" id="KW-1185">Reference proteome</keyword>
<dbReference type="SUPFAM" id="SSF55973">
    <property type="entry name" value="S-adenosylmethionine synthetase"/>
    <property type="match status" value="3"/>
</dbReference>
<evidence type="ECO:0000256" key="9">
    <source>
        <dbReference type="ARBA" id="ARBA00022958"/>
    </source>
</evidence>
<dbReference type="GO" id="GO:0000287">
    <property type="term" value="F:magnesium ion binding"/>
    <property type="evidence" value="ECO:0007669"/>
    <property type="project" value="UniProtKB-UniRule"/>
</dbReference>
<evidence type="ECO:0000256" key="8">
    <source>
        <dbReference type="ARBA" id="ARBA00022842"/>
    </source>
</evidence>
<dbReference type="GO" id="GO:0005737">
    <property type="term" value="C:cytoplasm"/>
    <property type="evidence" value="ECO:0007669"/>
    <property type="project" value="UniProtKB-SubCell"/>
</dbReference>
<keyword evidence="9 10" id="KW-0630">Potassium</keyword>
<dbReference type="FunFam" id="3.30.300.10:FF:000003">
    <property type="entry name" value="S-adenosylmethionine synthase"/>
    <property type="match status" value="1"/>
</dbReference>
<evidence type="ECO:0000313" key="16">
    <source>
        <dbReference type="EMBL" id="EHJ57101.1"/>
    </source>
</evidence>
<dbReference type="RefSeq" id="WP_006739830.1">
    <property type="nucleotide sequence ID" value="NZ_AEUZ02000001.1"/>
</dbReference>
<gene>
    <name evidence="16" type="primary">metK_1</name>
    <name evidence="10" type="synonym">metK</name>
    <name evidence="16" type="ORF">STRUR_0680</name>
</gene>
<dbReference type="GO" id="GO:0005524">
    <property type="term" value="F:ATP binding"/>
    <property type="evidence" value="ECO:0007669"/>
    <property type="project" value="UniProtKB-UniRule"/>
</dbReference>
<feature type="binding site" evidence="10">
    <location>
        <position position="18"/>
    </location>
    <ligand>
        <name>Mg(2+)</name>
        <dbReference type="ChEBI" id="CHEBI:18420"/>
    </ligand>
</feature>
<dbReference type="HAMAP" id="MF_00086">
    <property type="entry name" value="S_AdoMet_synth1"/>
    <property type="match status" value="1"/>
</dbReference>
<dbReference type="InterPro" id="IPR002133">
    <property type="entry name" value="S-AdoMet_synthetase"/>
</dbReference>
<feature type="domain" description="S-adenosylmethionine synthetase N-terminal" evidence="13">
    <location>
        <begin position="5"/>
        <end position="102"/>
    </location>
</feature>
<feature type="domain" description="S-adenosylmethionine synthetase C-terminal" evidence="15">
    <location>
        <begin position="245"/>
        <end position="384"/>
    </location>
</feature>
<dbReference type="EMBL" id="AEUZ02000001">
    <property type="protein sequence ID" value="EHJ57101.1"/>
    <property type="molecule type" value="Genomic_DNA"/>
</dbReference>
<dbReference type="EC" id="2.5.1.6" evidence="10"/>
<dbReference type="GO" id="GO:0006730">
    <property type="term" value="P:one-carbon metabolic process"/>
    <property type="evidence" value="ECO:0007669"/>
    <property type="project" value="UniProtKB-KW"/>
</dbReference>
<dbReference type="GO" id="GO:0006556">
    <property type="term" value="P:S-adenosylmethionine biosynthetic process"/>
    <property type="evidence" value="ECO:0007669"/>
    <property type="project" value="UniProtKB-UniRule"/>
</dbReference>
<dbReference type="UniPathway" id="UPA00315">
    <property type="reaction ID" value="UER00080"/>
</dbReference>
<comment type="similarity">
    <text evidence="2 10 12">Belongs to the AdoMet synthase family.</text>
</comment>
<keyword evidence="7 10" id="KW-0067">ATP-binding</keyword>
<comment type="caution">
    <text evidence="16">The sequence shown here is derived from an EMBL/GenBank/DDBJ whole genome shotgun (WGS) entry which is preliminary data.</text>
</comment>
<feature type="binding site" description="in other chain" evidence="10">
    <location>
        <position position="16"/>
    </location>
    <ligand>
        <name>ATP</name>
        <dbReference type="ChEBI" id="CHEBI:30616"/>
        <note>ligand shared between two neighboring subunits</note>
    </ligand>
</feature>
<evidence type="ECO:0000313" key="17">
    <source>
        <dbReference type="Proteomes" id="UP000005388"/>
    </source>
</evidence>
<protein>
    <recommendedName>
        <fullName evidence="10">S-adenosylmethionine synthase</fullName>
        <shortName evidence="10">AdoMet synthase</shortName>
        <ecNumber evidence="10">2.5.1.6</ecNumber>
    </recommendedName>
    <alternativeName>
        <fullName evidence="10">MAT</fullName>
    </alternativeName>
    <alternativeName>
        <fullName evidence="10">Methionine adenosyltransferase</fullName>
    </alternativeName>
</protein>
<feature type="region of interest" description="Flexible loop" evidence="10">
    <location>
        <begin position="100"/>
        <end position="110"/>
    </location>
</feature>
<evidence type="ECO:0000256" key="5">
    <source>
        <dbReference type="ARBA" id="ARBA00022723"/>
    </source>
</evidence>
<comment type="pathway">
    <text evidence="1 10">Amino-acid biosynthesis; S-adenosyl-L-methionine biosynthesis; S-adenosyl-L-methionine from L-methionine: step 1/1.</text>
</comment>
<keyword evidence="3 10" id="KW-0554">One-carbon metabolism</keyword>
<dbReference type="InterPro" id="IPR022630">
    <property type="entry name" value="S-AdoMet_synt_C"/>
</dbReference>
<feature type="binding site" description="in other chain" evidence="10">
    <location>
        <position position="100"/>
    </location>
    <ligand>
        <name>L-methionine</name>
        <dbReference type="ChEBI" id="CHEBI:57844"/>
        <note>ligand shared between two neighboring subunits</note>
    </ligand>
</feature>
<dbReference type="Proteomes" id="UP000005388">
    <property type="component" value="Unassembled WGS sequence"/>
</dbReference>
<evidence type="ECO:0000256" key="3">
    <source>
        <dbReference type="ARBA" id="ARBA00022563"/>
    </source>
</evidence>